<evidence type="ECO:0000256" key="1">
    <source>
        <dbReference type="SAM" id="Coils"/>
    </source>
</evidence>
<dbReference type="Proteomes" id="UP001516400">
    <property type="component" value="Unassembled WGS sequence"/>
</dbReference>
<evidence type="ECO:0000313" key="3">
    <source>
        <dbReference type="Proteomes" id="UP001516400"/>
    </source>
</evidence>
<feature type="coiled-coil region" evidence="1">
    <location>
        <begin position="365"/>
        <end position="443"/>
    </location>
</feature>
<evidence type="ECO:0000313" key="2">
    <source>
        <dbReference type="EMBL" id="KAL3269544.1"/>
    </source>
</evidence>
<reference evidence="2 3" key="1">
    <citation type="journal article" date="2021" name="BMC Biol.">
        <title>Horizontally acquired antibacterial genes associated with adaptive radiation of ladybird beetles.</title>
        <authorList>
            <person name="Li H.S."/>
            <person name="Tang X.F."/>
            <person name="Huang Y.H."/>
            <person name="Xu Z.Y."/>
            <person name="Chen M.L."/>
            <person name="Du X.Y."/>
            <person name="Qiu B.Y."/>
            <person name="Chen P.T."/>
            <person name="Zhang W."/>
            <person name="Slipinski A."/>
            <person name="Escalona H.E."/>
            <person name="Waterhouse R.M."/>
            <person name="Zwick A."/>
            <person name="Pang H."/>
        </authorList>
    </citation>
    <scope>NUCLEOTIDE SEQUENCE [LARGE SCALE GENOMIC DNA]</scope>
    <source>
        <strain evidence="2">SYSU2018</strain>
    </source>
</reference>
<proteinExistence type="predicted"/>
<keyword evidence="3" id="KW-1185">Reference proteome</keyword>
<name>A0ABD2MSX9_9CUCU</name>
<comment type="caution">
    <text evidence="2">The sequence shown here is derived from an EMBL/GenBank/DDBJ whole genome shotgun (WGS) entry which is preliminary data.</text>
</comment>
<feature type="coiled-coil region" evidence="1">
    <location>
        <begin position="169"/>
        <end position="304"/>
    </location>
</feature>
<feature type="coiled-coil region" evidence="1">
    <location>
        <begin position="18"/>
        <end position="48"/>
    </location>
</feature>
<dbReference type="EMBL" id="JABFTP020000021">
    <property type="protein sequence ID" value="KAL3269544.1"/>
    <property type="molecule type" value="Genomic_DNA"/>
</dbReference>
<dbReference type="AlphaFoldDB" id="A0ABD2MSX9"/>
<gene>
    <name evidence="2" type="ORF">HHI36_008609</name>
</gene>
<feature type="coiled-coil region" evidence="1">
    <location>
        <begin position="81"/>
        <end position="126"/>
    </location>
</feature>
<accession>A0ABD2MSX9</accession>
<keyword evidence="1" id="KW-0175">Coiled coil</keyword>
<protein>
    <submittedName>
        <fullName evidence="2">Uncharacterized protein</fullName>
    </submittedName>
</protein>
<organism evidence="2 3">
    <name type="scientific">Cryptolaemus montrouzieri</name>
    <dbReference type="NCBI Taxonomy" id="559131"/>
    <lineage>
        <taxon>Eukaryota</taxon>
        <taxon>Metazoa</taxon>
        <taxon>Ecdysozoa</taxon>
        <taxon>Arthropoda</taxon>
        <taxon>Hexapoda</taxon>
        <taxon>Insecta</taxon>
        <taxon>Pterygota</taxon>
        <taxon>Neoptera</taxon>
        <taxon>Endopterygota</taxon>
        <taxon>Coleoptera</taxon>
        <taxon>Polyphaga</taxon>
        <taxon>Cucujiformia</taxon>
        <taxon>Coccinelloidea</taxon>
        <taxon>Coccinellidae</taxon>
        <taxon>Scymninae</taxon>
        <taxon>Scymnini</taxon>
        <taxon>Cryptolaemus</taxon>
    </lineage>
</organism>
<sequence length="449" mass="52722">MDDPGISLFQGKELKIGGDENLEEAEDLEEQIKRREELQNLLLNALDDFKYEDSTINSSTNISVASADCMEQAYKDVQTPYEQLKLLYDIRMREIEVLKEEFDSFRENSTKEINTLKRKLTLQEAETSQVEICLKNTKSLLVEKADIIDKQDKDLFMKNKEIEDLKKSVEHLQYDVQAYKSMIEELQLKLTMDTGPFNVAARVFNAEQLQNNHKNQVENLEMLLEEQRKKTDILEKEKMQLEEDLQRIIKNNEENELLHNNTIALLSANVESAQNQCRDLLNLVEMLSKENEHYKGRVHKLEASEPILLSNSFKRKSLDYETLATHNERLKKMLLDKDVEVSTLKSKVKFYESDVRNQPEHSEKISLIQNEMKNMRQTLIEKDEEISELTLVNKELEDKIENMIIQTRTDLENLSQKYKLPELETMNEELQNAEIKIKELQQNYPNQKL</sequence>